<dbReference type="Proteomes" id="UP001386955">
    <property type="component" value="Unassembled WGS sequence"/>
</dbReference>
<protein>
    <submittedName>
        <fullName evidence="1">Uncharacterized protein</fullName>
    </submittedName>
</protein>
<gene>
    <name evidence="1" type="ORF">VNO78_13736</name>
</gene>
<dbReference type="EMBL" id="JAYMYS010000003">
    <property type="protein sequence ID" value="KAK7401891.1"/>
    <property type="molecule type" value="Genomic_DNA"/>
</dbReference>
<evidence type="ECO:0000313" key="2">
    <source>
        <dbReference type="Proteomes" id="UP001386955"/>
    </source>
</evidence>
<keyword evidence="2" id="KW-1185">Reference proteome</keyword>
<evidence type="ECO:0000313" key="1">
    <source>
        <dbReference type="EMBL" id="KAK7401891.1"/>
    </source>
</evidence>
<organism evidence="1 2">
    <name type="scientific">Psophocarpus tetragonolobus</name>
    <name type="common">Winged bean</name>
    <name type="synonym">Dolichos tetragonolobus</name>
    <dbReference type="NCBI Taxonomy" id="3891"/>
    <lineage>
        <taxon>Eukaryota</taxon>
        <taxon>Viridiplantae</taxon>
        <taxon>Streptophyta</taxon>
        <taxon>Embryophyta</taxon>
        <taxon>Tracheophyta</taxon>
        <taxon>Spermatophyta</taxon>
        <taxon>Magnoliopsida</taxon>
        <taxon>eudicotyledons</taxon>
        <taxon>Gunneridae</taxon>
        <taxon>Pentapetalae</taxon>
        <taxon>rosids</taxon>
        <taxon>fabids</taxon>
        <taxon>Fabales</taxon>
        <taxon>Fabaceae</taxon>
        <taxon>Papilionoideae</taxon>
        <taxon>50 kb inversion clade</taxon>
        <taxon>NPAAA clade</taxon>
        <taxon>indigoferoid/millettioid clade</taxon>
        <taxon>Phaseoleae</taxon>
        <taxon>Psophocarpus</taxon>
    </lineage>
</organism>
<comment type="caution">
    <text evidence="1">The sequence shown here is derived from an EMBL/GenBank/DDBJ whole genome shotgun (WGS) entry which is preliminary data.</text>
</comment>
<reference evidence="1 2" key="1">
    <citation type="submission" date="2024-01" db="EMBL/GenBank/DDBJ databases">
        <title>The genomes of 5 underutilized Papilionoideae crops provide insights into root nodulation and disease resistanc.</title>
        <authorList>
            <person name="Jiang F."/>
        </authorList>
    </citation>
    <scope>NUCLEOTIDE SEQUENCE [LARGE SCALE GENOMIC DNA]</scope>
    <source>
        <strain evidence="1">DUOXIRENSHENG_FW03</strain>
        <tissue evidence="1">Leaves</tissue>
    </source>
</reference>
<accession>A0AAN9XQ11</accession>
<sequence length="196" mass="22917">MSHSHYEKLVEAAEALKKEVGFFSDDSVEDDDYVGDVGREIWFLNLSLEYFYSKGIYPFGTTNCAIDFSDNWLNMCVADYLDENRALKKRYKKRVRTVCKKGQLLNPSEQEAFDFANKLWGSQSGCRREEHQQDHMLLEETYVYHTNIPHELNIPVTSDALAFKEWNIQVQELKILLDKLTLVHHDITQFVAKIDQ</sequence>
<proteinExistence type="predicted"/>
<name>A0AAN9XQ11_PSOTE</name>
<dbReference type="AlphaFoldDB" id="A0AAN9XQ11"/>